<keyword evidence="1 5" id="KW-0547">Nucleotide-binding</keyword>
<dbReference type="InterPro" id="IPR027785">
    <property type="entry name" value="UvrD-like_helicase_C"/>
</dbReference>
<gene>
    <name evidence="8" type="ORF">FE784_38720</name>
</gene>
<organism evidence="8 9">
    <name type="scientific">Paenibacillus hemerocallicola</name>
    <dbReference type="NCBI Taxonomy" id="1172614"/>
    <lineage>
        <taxon>Bacteria</taxon>
        <taxon>Bacillati</taxon>
        <taxon>Bacillota</taxon>
        <taxon>Bacilli</taxon>
        <taxon>Bacillales</taxon>
        <taxon>Paenibacillaceae</taxon>
        <taxon>Paenibacillus</taxon>
    </lineage>
</organism>
<dbReference type="SUPFAM" id="SSF52540">
    <property type="entry name" value="P-loop containing nucleoside triphosphate hydrolases"/>
    <property type="match status" value="1"/>
</dbReference>
<feature type="coiled-coil region" evidence="6">
    <location>
        <begin position="3"/>
        <end position="30"/>
    </location>
</feature>
<dbReference type="InterPro" id="IPR027417">
    <property type="entry name" value="P-loop_NTPase"/>
</dbReference>
<dbReference type="GO" id="GO:0005829">
    <property type="term" value="C:cytosol"/>
    <property type="evidence" value="ECO:0007669"/>
    <property type="project" value="TreeGrafter"/>
</dbReference>
<dbReference type="Gene3D" id="3.40.50.300">
    <property type="entry name" value="P-loop containing nucleotide triphosphate hydrolases"/>
    <property type="match status" value="3"/>
</dbReference>
<feature type="domain" description="UvrD-like helicase ATP-binding" evidence="7">
    <location>
        <begin position="210"/>
        <end position="638"/>
    </location>
</feature>
<dbReference type="Pfam" id="PF00580">
    <property type="entry name" value="UvrD-helicase"/>
    <property type="match status" value="1"/>
</dbReference>
<dbReference type="GO" id="GO:0016787">
    <property type="term" value="F:hydrolase activity"/>
    <property type="evidence" value="ECO:0007669"/>
    <property type="project" value="UniProtKB-UniRule"/>
</dbReference>
<evidence type="ECO:0000256" key="3">
    <source>
        <dbReference type="ARBA" id="ARBA00022806"/>
    </source>
</evidence>
<keyword evidence="9" id="KW-1185">Reference proteome</keyword>
<evidence type="ECO:0000259" key="7">
    <source>
        <dbReference type="PROSITE" id="PS51198"/>
    </source>
</evidence>
<dbReference type="GO" id="GO:0043138">
    <property type="term" value="F:3'-5' DNA helicase activity"/>
    <property type="evidence" value="ECO:0007669"/>
    <property type="project" value="TreeGrafter"/>
</dbReference>
<sequence length="805" mass="93157">MEAKYWRQEQERLERVRNKLQARIAELEPEVIGLRDQAADIRKRFWEEVTINTSTQEDFEETFYSVQQQSAMLAERERGHNRLVHQWNGMKRLLPSPYFGRVDFQEDGLNASEQIYIGVSSFVDKDGLNFLIYDWRSPVASLYYDYPPGRASYVTPAGRIDGTMTLKRQFQIQNGHIRTMFDASETIGDELLQQVLGKDADSQMKSIVATIQKEQNAIIRNDKSRMLIVQGAAGSGKTSAALQRVAYLLYKHRQTIRADQIVLFSPNPMFGSYISTVLPELGEENMQQTTFQEYLDNSLGSSLRSEDPFDQIEYTLTAQGEPGYEARLQGIAYKTSEAFTKALQNYGKWLGRKGMRFEDIRFRDRVLITAERMSAKFYNFDSSLPLFNRVVLLQEWLLNELASLEREEREAFWVQEESNYLDNEQYAEVFDMLHKERELFDLSEQYAAARARMNNKRRGDEGDVDFAQREEELILRSIVKKSFKPLRKSVRKFSFVDVKGIYGQLFVDEVAYREKTNEVVIPPHWPEICRQTKDMLSRNELFHEDATPYLFVKELVEGVRTNTEIRHVFVDEGQDYSAFQYEYFKKLFPRARMTVLGDFGQAIFMQATNLEASDSPLIRLFGEADTSLVRLVRSYRSTREIVEFTKSLLPGGDEIVPFERRGRKPHLIRLNGVEKRDAQILEHIASLRAEGFVSIAVITKTAAESREAHESLRIQGREALQLITKETLAFEKGVMVIPVYLAKGIEFDAVLIYNASPAAYGRDNERKLLYTACTRAMHRLHLYTTGDWSPFVHTLPANLYEKAPY</sequence>
<protein>
    <submittedName>
        <fullName evidence="8">Helicase</fullName>
    </submittedName>
</protein>
<keyword evidence="6" id="KW-0175">Coiled coil</keyword>
<evidence type="ECO:0000256" key="4">
    <source>
        <dbReference type="ARBA" id="ARBA00022840"/>
    </source>
</evidence>
<dbReference type="InterPro" id="IPR048228">
    <property type="entry name" value="HelD_bacillota"/>
</dbReference>
<dbReference type="PROSITE" id="PS51198">
    <property type="entry name" value="UVRD_HELICASE_ATP_BIND"/>
    <property type="match status" value="1"/>
</dbReference>
<dbReference type="GO" id="GO:0003677">
    <property type="term" value="F:DNA binding"/>
    <property type="evidence" value="ECO:0007669"/>
    <property type="project" value="InterPro"/>
</dbReference>
<dbReference type="InterPro" id="IPR000212">
    <property type="entry name" value="DNA_helicase_UvrD/REP"/>
</dbReference>
<keyword evidence="4 5" id="KW-0067">ATP-binding</keyword>
<dbReference type="Pfam" id="PF13538">
    <property type="entry name" value="UvrD_C_2"/>
    <property type="match status" value="1"/>
</dbReference>
<evidence type="ECO:0000313" key="8">
    <source>
        <dbReference type="EMBL" id="TNJ56931.1"/>
    </source>
</evidence>
<evidence type="ECO:0000256" key="1">
    <source>
        <dbReference type="ARBA" id="ARBA00022741"/>
    </source>
</evidence>
<accession>A0A5C4SXZ8</accession>
<comment type="caution">
    <text evidence="8">The sequence shown here is derived from an EMBL/GenBank/DDBJ whole genome shotgun (WGS) entry which is preliminary data.</text>
</comment>
<dbReference type="Proteomes" id="UP000307943">
    <property type="component" value="Unassembled WGS sequence"/>
</dbReference>
<dbReference type="EMBL" id="VDCQ01000105">
    <property type="protein sequence ID" value="TNJ56931.1"/>
    <property type="molecule type" value="Genomic_DNA"/>
</dbReference>
<evidence type="ECO:0000256" key="2">
    <source>
        <dbReference type="ARBA" id="ARBA00022801"/>
    </source>
</evidence>
<keyword evidence="2 5" id="KW-0378">Hydrolase</keyword>
<dbReference type="RefSeq" id="WP_139607655.1">
    <property type="nucleotide sequence ID" value="NZ_VDCQ01000105.1"/>
</dbReference>
<proteinExistence type="predicted"/>
<dbReference type="InterPro" id="IPR014016">
    <property type="entry name" value="UvrD-like_ATP-bd"/>
</dbReference>
<keyword evidence="3 5" id="KW-0347">Helicase</keyword>
<dbReference type="PANTHER" id="PTHR11070">
    <property type="entry name" value="UVRD / RECB / PCRA DNA HELICASE FAMILY MEMBER"/>
    <property type="match status" value="1"/>
</dbReference>
<dbReference type="GO" id="GO:0000725">
    <property type="term" value="P:recombinational repair"/>
    <property type="evidence" value="ECO:0007669"/>
    <property type="project" value="TreeGrafter"/>
</dbReference>
<dbReference type="OrthoDB" id="9787585at2"/>
<evidence type="ECO:0000313" key="9">
    <source>
        <dbReference type="Proteomes" id="UP000307943"/>
    </source>
</evidence>
<dbReference type="GO" id="GO:0005524">
    <property type="term" value="F:ATP binding"/>
    <property type="evidence" value="ECO:0007669"/>
    <property type="project" value="UniProtKB-UniRule"/>
</dbReference>
<dbReference type="AlphaFoldDB" id="A0A5C4SXZ8"/>
<feature type="binding site" evidence="5">
    <location>
        <begin position="231"/>
        <end position="238"/>
    </location>
    <ligand>
        <name>ATP</name>
        <dbReference type="ChEBI" id="CHEBI:30616"/>
    </ligand>
</feature>
<name>A0A5C4SXZ8_9BACL</name>
<dbReference type="PANTHER" id="PTHR11070:SF17">
    <property type="entry name" value="DNA HELICASE IV"/>
    <property type="match status" value="1"/>
</dbReference>
<reference evidence="8 9" key="1">
    <citation type="submission" date="2019-05" db="EMBL/GenBank/DDBJ databases">
        <title>We sequenced the genome of Paenibacillus hemerocallicola KCTC 33185 for further insight into its adaptation and study the phylogeny of Paenibacillus.</title>
        <authorList>
            <person name="Narsing Rao M.P."/>
        </authorList>
    </citation>
    <scope>NUCLEOTIDE SEQUENCE [LARGE SCALE GENOMIC DNA]</scope>
    <source>
        <strain evidence="8 9">KCTC 33185</strain>
    </source>
</reference>
<evidence type="ECO:0000256" key="6">
    <source>
        <dbReference type="SAM" id="Coils"/>
    </source>
</evidence>
<evidence type="ECO:0000256" key="5">
    <source>
        <dbReference type="PROSITE-ProRule" id="PRU00560"/>
    </source>
</evidence>
<dbReference type="NCBIfam" id="NF041464">
    <property type="entry name" value="HelD_BACSU"/>
    <property type="match status" value="2"/>
</dbReference>